<sequence length="186" mass="21028">MRTTIYFVRHAHTEYTPDELGRPLSVRGKKDAERVAELLKNKNISVVLSSPYMRAVETVAGVAKAIGTEIKTIEGFRERLLSGQSVDDFSTAIQKVWKDEEFAWEGGESNKDAQARGVAALNHVLDIYKGETIAIGTHGNIMAIIMNHFSEEYGFEFWNNLEMPDIYKLSFEGLELAEVQRVWSRS</sequence>
<name>A0A3D8GRG4_9BACI</name>
<dbReference type="CDD" id="cd07067">
    <property type="entry name" value="HP_PGM_like"/>
    <property type="match status" value="1"/>
</dbReference>
<dbReference type="PANTHER" id="PTHR48100">
    <property type="entry name" value="BROAD-SPECIFICITY PHOSPHATASE YOR283W-RELATED"/>
    <property type="match status" value="1"/>
</dbReference>
<dbReference type="RefSeq" id="WP_115451701.1">
    <property type="nucleotide sequence ID" value="NZ_QNQT01000003.1"/>
</dbReference>
<dbReference type="OrthoDB" id="2185101at2"/>
<dbReference type="EMBL" id="QNQT01000003">
    <property type="protein sequence ID" value="RDU36872.1"/>
    <property type="molecule type" value="Genomic_DNA"/>
</dbReference>
<dbReference type="Proteomes" id="UP000257144">
    <property type="component" value="Unassembled WGS sequence"/>
</dbReference>
<comment type="caution">
    <text evidence="1">The sequence shown here is derived from an EMBL/GenBank/DDBJ whole genome shotgun (WGS) entry which is preliminary data.</text>
</comment>
<dbReference type="InterPro" id="IPR013078">
    <property type="entry name" value="His_Pase_superF_clade-1"/>
</dbReference>
<evidence type="ECO:0000313" key="2">
    <source>
        <dbReference type="Proteomes" id="UP000257144"/>
    </source>
</evidence>
<protein>
    <submittedName>
        <fullName evidence="1">Histidine phosphatase family protein</fullName>
    </submittedName>
</protein>
<accession>A0A3D8GRG4</accession>
<keyword evidence="2" id="KW-1185">Reference proteome</keyword>
<reference evidence="1 2" key="1">
    <citation type="submission" date="2018-07" db="EMBL/GenBank/DDBJ databases">
        <title>Bacillus sp. YLB-04 draft genome sequence.</title>
        <authorList>
            <person name="Yu L."/>
            <person name="Tang X."/>
        </authorList>
    </citation>
    <scope>NUCLEOTIDE SEQUENCE [LARGE SCALE GENOMIC DNA]</scope>
    <source>
        <strain evidence="1 2">YLB-04</strain>
    </source>
</reference>
<dbReference type="InterPro" id="IPR029033">
    <property type="entry name" value="His_PPase_superfam"/>
</dbReference>
<dbReference type="SUPFAM" id="SSF53254">
    <property type="entry name" value="Phosphoglycerate mutase-like"/>
    <property type="match status" value="1"/>
</dbReference>
<organism evidence="1 2">
    <name type="scientific">Neobacillus piezotolerans</name>
    <dbReference type="NCBI Taxonomy" id="2259171"/>
    <lineage>
        <taxon>Bacteria</taxon>
        <taxon>Bacillati</taxon>
        <taxon>Bacillota</taxon>
        <taxon>Bacilli</taxon>
        <taxon>Bacillales</taxon>
        <taxon>Bacillaceae</taxon>
        <taxon>Neobacillus</taxon>
    </lineage>
</organism>
<dbReference type="AlphaFoldDB" id="A0A3D8GRG4"/>
<evidence type="ECO:0000313" key="1">
    <source>
        <dbReference type="EMBL" id="RDU36872.1"/>
    </source>
</evidence>
<gene>
    <name evidence="1" type="ORF">DRW41_09205</name>
</gene>
<dbReference type="GO" id="GO:0005737">
    <property type="term" value="C:cytoplasm"/>
    <property type="evidence" value="ECO:0007669"/>
    <property type="project" value="TreeGrafter"/>
</dbReference>
<dbReference type="PANTHER" id="PTHR48100:SF59">
    <property type="entry name" value="ADENOSYLCOBALAMIN_ALPHA-RIBAZOLE PHOSPHATASE"/>
    <property type="match status" value="1"/>
</dbReference>
<dbReference type="SMART" id="SM00855">
    <property type="entry name" value="PGAM"/>
    <property type="match status" value="1"/>
</dbReference>
<dbReference type="Pfam" id="PF00300">
    <property type="entry name" value="His_Phos_1"/>
    <property type="match status" value="1"/>
</dbReference>
<proteinExistence type="predicted"/>
<dbReference type="Gene3D" id="3.40.50.1240">
    <property type="entry name" value="Phosphoglycerate mutase-like"/>
    <property type="match status" value="1"/>
</dbReference>
<dbReference type="GO" id="GO:0016791">
    <property type="term" value="F:phosphatase activity"/>
    <property type="evidence" value="ECO:0007669"/>
    <property type="project" value="TreeGrafter"/>
</dbReference>
<dbReference type="InterPro" id="IPR050275">
    <property type="entry name" value="PGM_Phosphatase"/>
</dbReference>